<evidence type="ECO:0000256" key="1">
    <source>
        <dbReference type="ARBA" id="ARBA00022723"/>
    </source>
</evidence>
<dbReference type="EMBL" id="JALJOQ010000258">
    <property type="protein sequence ID" value="KAK9787005.1"/>
    <property type="molecule type" value="Genomic_DNA"/>
</dbReference>
<evidence type="ECO:0000256" key="2">
    <source>
        <dbReference type="ARBA" id="ARBA00022771"/>
    </source>
</evidence>
<evidence type="ECO:0000256" key="4">
    <source>
        <dbReference type="PROSITE-ProRule" id="PRU00723"/>
    </source>
</evidence>
<keyword evidence="1 4" id="KW-0479">Metal-binding</keyword>
<keyword evidence="2 4" id="KW-0863">Zinc-finger</keyword>
<comment type="caution">
    <text evidence="7">The sequence shown here is derived from an EMBL/GenBank/DDBJ whole genome shotgun (WGS) entry which is preliminary data.</text>
</comment>
<keyword evidence="3 4" id="KW-0862">Zinc</keyword>
<feature type="region of interest" description="Disordered" evidence="5">
    <location>
        <begin position="66"/>
        <end position="130"/>
    </location>
</feature>
<dbReference type="PROSITE" id="PS50103">
    <property type="entry name" value="ZF_C3H1"/>
    <property type="match status" value="1"/>
</dbReference>
<dbReference type="Gene3D" id="4.10.1000.10">
    <property type="entry name" value="Zinc finger, CCCH-type"/>
    <property type="match status" value="1"/>
</dbReference>
<dbReference type="Pfam" id="PF00642">
    <property type="entry name" value="zf-CCCH"/>
    <property type="match status" value="1"/>
</dbReference>
<evidence type="ECO:0000313" key="8">
    <source>
        <dbReference type="Proteomes" id="UP001465755"/>
    </source>
</evidence>
<dbReference type="SUPFAM" id="SSF90229">
    <property type="entry name" value="CCCH zinc finger"/>
    <property type="match status" value="1"/>
</dbReference>
<dbReference type="SMART" id="SM00356">
    <property type="entry name" value="ZnF_C3H1"/>
    <property type="match status" value="1"/>
</dbReference>
<evidence type="ECO:0000259" key="6">
    <source>
        <dbReference type="PROSITE" id="PS50103"/>
    </source>
</evidence>
<proteinExistence type="predicted"/>
<gene>
    <name evidence="7" type="ORF">WJX73_007066</name>
</gene>
<accession>A0AAW1NMS0</accession>
<evidence type="ECO:0000256" key="3">
    <source>
        <dbReference type="ARBA" id="ARBA00022833"/>
    </source>
</evidence>
<dbReference type="InterPro" id="IPR000571">
    <property type="entry name" value="Znf_CCCH"/>
</dbReference>
<name>A0AAW1NMS0_9CHLO</name>
<dbReference type="GO" id="GO:0008270">
    <property type="term" value="F:zinc ion binding"/>
    <property type="evidence" value="ECO:0007669"/>
    <property type="project" value="UniProtKB-KW"/>
</dbReference>
<sequence>MSARRKGFKGTEENRNTKMCERWKQGSCNYGNRCNFAHGADNLRKHPQRSEASAAAAHGAQLHSALQAPNGLTRRSFLPRADGTGPLSGDLAQLRGGSLGSGLPLPGSQQPHALYHVHGPHTGAGKQQDRHLQQAPMLGPHALAALYGNGQEGLLAGTSLHPGNYAAVFADGGPQMALQQQLYNMSLSDRVPDWGHSQQLMAAAQQQQLTHHQQVMGSLANAADYGNEMIGAEWFDKDPGQSPGLYEKLQSGREPNTWFQHPVNASMPAAVPASVAALSEWRDHNPPQGWGG</sequence>
<feature type="zinc finger region" description="C3H1-type" evidence="4">
    <location>
        <begin position="14"/>
        <end position="41"/>
    </location>
</feature>
<dbReference type="InterPro" id="IPR036855">
    <property type="entry name" value="Znf_CCCH_sf"/>
</dbReference>
<reference evidence="7 8" key="1">
    <citation type="journal article" date="2024" name="Nat. Commun.">
        <title>Phylogenomics reveals the evolutionary origins of lichenization in chlorophyte algae.</title>
        <authorList>
            <person name="Puginier C."/>
            <person name="Libourel C."/>
            <person name="Otte J."/>
            <person name="Skaloud P."/>
            <person name="Haon M."/>
            <person name="Grisel S."/>
            <person name="Petersen M."/>
            <person name="Berrin J.G."/>
            <person name="Delaux P.M."/>
            <person name="Dal Grande F."/>
            <person name="Keller J."/>
        </authorList>
    </citation>
    <scope>NUCLEOTIDE SEQUENCE [LARGE SCALE GENOMIC DNA]</scope>
    <source>
        <strain evidence="7 8">SAG 2036</strain>
    </source>
</reference>
<feature type="domain" description="C3H1-type" evidence="6">
    <location>
        <begin position="14"/>
        <end position="41"/>
    </location>
</feature>
<evidence type="ECO:0000256" key="5">
    <source>
        <dbReference type="SAM" id="MobiDB-lite"/>
    </source>
</evidence>
<dbReference type="AlphaFoldDB" id="A0AAW1NMS0"/>
<evidence type="ECO:0000313" key="7">
    <source>
        <dbReference type="EMBL" id="KAK9787005.1"/>
    </source>
</evidence>
<dbReference type="Proteomes" id="UP001465755">
    <property type="component" value="Unassembled WGS sequence"/>
</dbReference>
<protein>
    <recommendedName>
        <fullName evidence="6">C3H1-type domain-containing protein</fullName>
    </recommendedName>
</protein>
<keyword evidence="8" id="KW-1185">Reference proteome</keyword>
<organism evidence="7 8">
    <name type="scientific">Symbiochloris irregularis</name>
    <dbReference type="NCBI Taxonomy" id="706552"/>
    <lineage>
        <taxon>Eukaryota</taxon>
        <taxon>Viridiplantae</taxon>
        <taxon>Chlorophyta</taxon>
        <taxon>core chlorophytes</taxon>
        <taxon>Trebouxiophyceae</taxon>
        <taxon>Trebouxiales</taxon>
        <taxon>Trebouxiaceae</taxon>
        <taxon>Symbiochloris</taxon>
    </lineage>
</organism>
<feature type="compositionally biased region" description="Low complexity" evidence="5">
    <location>
        <begin position="91"/>
        <end position="111"/>
    </location>
</feature>